<protein>
    <recommendedName>
        <fullName evidence="4">DUF5723 domain-containing protein</fullName>
    </recommendedName>
</protein>
<evidence type="ECO:0000313" key="2">
    <source>
        <dbReference type="EMBL" id="SJZ29529.1"/>
    </source>
</evidence>
<dbReference type="Proteomes" id="UP000190423">
    <property type="component" value="Unassembled WGS sequence"/>
</dbReference>
<keyword evidence="1" id="KW-0732">Signal</keyword>
<dbReference type="RefSeq" id="WP_078931959.1">
    <property type="nucleotide sequence ID" value="NZ_FUWG01000002.1"/>
</dbReference>
<evidence type="ECO:0000313" key="3">
    <source>
        <dbReference type="Proteomes" id="UP000190423"/>
    </source>
</evidence>
<keyword evidence="3" id="KW-1185">Reference proteome</keyword>
<reference evidence="2 3" key="1">
    <citation type="submission" date="2017-02" db="EMBL/GenBank/DDBJ databases">
        <authorList>
            <person name="Peterson S.W."/>
        </authorList>
    </citation>
    <scope>NUCLEOTIDE SEQUENCE [LARGE SCALE GENOMIC DNA]</scope>
    <source>
        <strain evidence="2 3">ATCC BAA-908</strain>
    </source>
</reference>
<dbReference type="EMBL" id="FUWG01000002">
    <property type="protein sequence ID" value="SJZ29529.1"/>
    <property type="molecule type" value="Genomic_DNA"/>
</dbReference>
<accession>A0A1T4JHA6</accession>
<name>A0A1T4JHA6_TREPO</name>
<proteinExistence type="predicted"/>
<dbReference type="AlphaFoldDB" id="A0A1T4JHA6"/>
<dbReference type="STRING" id="261392.SAMN02745149_00030"/>
<organism evidence="2 3">
    <name type="scientific">Treponema porcinum</name>
    <dbReference type="NCBI Taxonomy" id="261392"/>
    <lineage>
        <taxon>Bacteria</taxon>
        <taxon>Pseudomonadati</taxon>
        <taxon>Spirochaetota</taxon>
        <taxon>Spirochaetia</taxon>
        <taxon>Spirochaetales</taxon>
        <taxon>Treponemataceae</taxon>
        <taxon>Treponema</taxon>
    </lineage>
</organism>
<dbReference type="GeneID" id="78315354"/>
<feature type="signal peptide" evidence="1">
    <location>
        <begin position="1"/>
        <end position="21"/>
    </location>
</feature>
<sequence>MMKNFIVIFFVLFFCAVSAFAQGMDGAPVVFSDEQPDVIQSDEISGEEQEYDEFSDEDFIQDFEEFNTVSEEETVRSVRSHVGSLPHRIFEMGFSFDVDFSNNYFNANDFLVKDLVIDLRKMAKDMPKEGFKLNMNMTPDFFLNLNLKNGVHVGLNFGVESYGNFTISKDLFDFLGYGNDLNEKITLDGKMNGDAFMFVDCAVGFDLFGFHLELIPAVYLPFIHATAENLHGSFVNDENGGLRANASADIVMYTFTDMQPFFDGDVDVNQVVEAMKDGWGFDIESSLEHKIFNTLDGAVYSRIPIVPGQLNYSTKMTMTASMEVDELKNMFEDGDDGLQKDFDVSDKEYSTASYNLHRPMRMGAQVAWRPFGKWCTFGGLLGFGVKQPFTSDAYGYPEYTLSIDIDLFIKNWNMLGLRLSSAYLDEVFKHNAGFIFNLRAFELNLGVCASGGSFTSSFKGAGAGAYFMVAFGW</sequence>
<dbReference type="OrthoDB" id="357760at2"/>
<evidence type="ECO:0000256" key="1">
    <source>
        <dbReference type="SAM" id="SignalP"/>
    </source>
</evidence>
<gene>
    <name evidence="2" type="ORF">SAMN02745149_00030</name>
</gene>
<evidence type="ECO:0008006" key="4">
    <source>
        <dbReference type="Google" id="ProtNLM"/>
    </source>
</evidence>
<feature type="chain" id="PRO_5010556928" description="DUF5723 domain-containing protein" evidence="1">
    <location>
        <begin position="22"/>
        <end position="473"/>
    </location>
</feature>